<feature type="region of interest" description="Disordered" evidence="9">
    <location>
        <begin position="111"/>
        <end position="132"/>
    </location>
</feature>
<feature type="region of interest" description="Disordered" evidence="9">
    <location>
        <begin position="565"/>
        <end position="603"/>
    </location>
</feature>
<feature type="compositionally biased region" description="Low complexity" evidence="9">
    <location>
        <begin position="216"/>
        <end position="242"/>
    </location>
</feature>
<dbReference type="InterPro" id="IPR013088">
    <property type="entry name" value="Znf_NHR/GATA"/>
</dbReference>
<reference evidence="12" key="1">
    <citation type="submission" date="2011-08" db="EMBL/GenBank/DDBJ databases">
        <authorList>
            <person name="Rombauts S."/>
        </authorList>
    </citation>
    <scope>NUCLEOTIDE SEQUENCE</scope>
    <source>
        <strain evidence="12">London</strain>
    </source>
</reference>
<evidence type="ECO:0000256" key="7">
    <source>
        <dbReference type="ARBA" id="ARBA00023170"/>
    </source>
</evidence>
<feature type="compositionally biased region" description="Basic residues" evidence="9">
    <location>
        <begin position="508"/>
        <end position="517"/>
    </location>
</feature>
<dbReference type="GO" id="GO:0008270">
    <property type="term" value="F:zinc ion binding"/>
    <property type="evidence" value="ECO:0007669"/>
    <property type="project" value="UniProtKB-KW"/>
</dbReference>
<feature type="compositionally biased region" description="Low complexity" evidence="9">
    <location>
        <begin position="250"/>
        <end position="265"/>
    </location>
</feature>
<dbReference type="EMBL" id="CAEY01001125">
    <property type="status" value="NOT_ANNOTATED_CDS"/>
    <property type="molecule type" value="Genomic_DNA"/>
</dbReference>
<feature type="domain" description="Nuclear receptor" evidence="10">
    <location>
        <begin position="272"/>
        <end position="364"/>
    </location>
</feature>
<dbReference type="InterPro" id="IPR001628">
    <property type="entry name" value="Znf_hrmn_rcpt"/>
</dbReference>
<dbReference type="EnsemblMetazoa" id="tetur03g04780.1">
    <property type="protein sequence ID" value="tetur03g04780.1"/>
    <property type="gene ID" value="tetur03g04780"/>
</dbReference>
<evidence type="ECO:0000313" key="12">
    <source>
        <dbReference type="Proteomes" id="UP000015104"/>
    </source>
</evidence>
<evidence type="ECO:0000256" key="5">
    <source>
        <dbReference type="ARBA" id="ARBA00023125"/>
    </source>
</evidence>
<keyword evidence="5" id="KW-0238">DNA-binding</keyword>
<dbReference type="HOGENOM" id="CLU_304702_0_0_1"/>
<organism evidence="11 12">
    <name type="scientific">Tetranychus urticae</name>
    <name type="common">Two-spotted spider mite</name>
    <dbReference type="NCBI Taxonomy" id="32264"/>
    <lineage>
        <taxon>Eukaryota</taxon>
        <taxon>Metazoa</taxon>
        <taxon>Ecdysozoa</taxon>
        <taxon>Arthropoda</taxon>
        <taxon>Chelicerata</taxon>
        <taxon>Arachnida</taxon>
        <taxon>Acari</taxon>
        <taxon>Acariformes</taxon>
        <taxon>Trombidiformes</taxon>
        <taxon>Prostigmata</taxon>
        <taxon>Eleutherengona</taxon>
        <taxon>Raphignathae</taxon>
        <taxon>Tetranychoidea</taxon>
        <taxon>Tetranychidae</taxon>
        <taxon>Tetranychus</taxon>
    </lineage>
</organism>
<feature type="compositionally biased region" description="Polar residues" evidence="9">
    <location>
        <begin position="482"/>
        <end position="507"/>
    </location>
</feature>
<accession>T1JZP9</accession>
<evidence type="ECO:0000313" key="11">
    <source>
        <dbReference type="EnsemblMetazoa" id="tetur03g04780.1"/>
    </source>
</evidence>
<dbReference type="GO" id="GO:0003700">
    <property type="term" value="F:DNA-binding transcription factor activity"/>
    <property type="evidence" value="ECO:0007669"/>
    <property type="project" value="InterPro"/>
</dbReference>
<sequence length="975" mass="106395">MSKGLFKGKVVIEEETEDDRGKVTDQLNNSVAAIDIESRIVVEESLFETEDEDEASNISMTVDDDDPKPSSKTFKQNNIHGTKESSVDDCGSEALDLSFIPCSIPLKKRKISSLPNSDNSLNEDKKKSDHHFHQKIITRDTSAFNQLTNHNRLNSFNLQSSHNHFPFTLRAMPSAASSSTSNCKPLSLVKNQQAQQPQQHFHHQNQLNFNHLYHQQQHQNQNNHHQLQQQKLVQYQQNQQKQEFTIGNKSTGLGSSTSGQTKGGMSCRRPGFITCSICNATKYYSHVQRRFGQYSCEPCSKFMKRFLRDPKIFTCSHKGHCTIGKPSGEQEPRGVSVNRCKACWLKICLEKFILDSETRIAIDKYYAPKFLDSADSPTSNDAIPGGGSVDEGSEGNTVNSEEGGEARLTGKSGVGEGDGETGKSLQSAPCDRIETNGCDTTISPPPLPFPQRKRKPKNELATSLSSSSTSSSSPSSSSSTSINHMNTKNTPTTGESIPLSTSQSGNHSRNKEKHHQSQYHSLSSSSHHTDNRSRESLSFGHPSTGHLLTEPLCLTTSGRRSDLFSSGVIGNQSCTPRSSSSTFASDKHLGLTPLGPRYPWSHRRKDDYELTSPLTTQTSQNNLIHRGNDDDLNDLYHVDYSLNSPDLVLGGSFGSVSHFIKDMSGDADVDGNFMVMGSPSSPPPPAARCGKCSYCLPTIDEKANVVVVKENCGPVRCRLAEIMSKSNQSLSNNKGVGDENGGGATLVTSTAITATSTTQENEGNPIGGDSKHNNKRPVSTTSEGDEDIVDEDYCHGSSHASKGQGEETVHSSTPISSLVNVNNTNNRRNRKDRRGHSKGGGGGGDGGGDKEESESDIGSQEGMINGDENLDQESRESNRDGYRKRFVSGDDDDQGVSMRFHGSRSSKSNKSVMFNKPYKKLLINEHFVNSSLINNQASNSNNHSNLLSTRDLAGSVISPDSNFLSEILNANSPFL</sequence>
<dbReference type="PROSITE" id="PS51030">
    <property type="entry name" value="NUCLEAR_REC_DBD_2"/>
    <property type="match status" value="1"/>
</dbReference>
<name>T1JZP9_TETUR</name>
<feature type="compositionally biased region" description="Acidic residues" evidence="9">
    <location>
        <begin position="45"/>
        <end position="55"/>
    </location>
</feature>
<evidence type="ECO:0000256" key="3">
    <source>
        <dbReference type="ARBA" id="ARBA00022833"/>
    </source>
</evidence>
<feature type="compositionally biased region" description="Basic and acidic residues" evidence="9">
    <location>
        <begin position="872"/>
        <end position="883"/>
    </location>
</feature>
<feature type="compositionally biased region" description="Low complexity" evidence="9">
    <location>
        <begin position="462"/>
        <end position="481"/>
    </location>
</feature>
<feature type="compositionally biased region" description="Polar residues" evidence="9">
    <location>
        <begin position="810"/>
        <end position="819"/>
    </location>
</feature>
<evidence type="ECO:0000256" key="4">
    <source>
        <dbReference type="ARBA" id="ARBA00023015"/>
    </source>
</evidence>
<dbReference type="Gene3D" id="3.30.50.10">
    <property type="entry name" value="Erythroid Transcription Factor GATA-1, subunit A"/>
    <property type="match status" value="1"/>
</dbReference>
<evidence type="ECO:0000256" key="6">
    <source>
        <dbReference type="ARBA" id="ARBA00023163"/>
    </source>
</evidence>
<evidence type="ECO:0000259" key="10">
    <source>
        <dbReference type="PROSITE" id="PS51030"/>
    </source>
</evidence>
<feature type="region of interest" description="Disordered" evidence="9">
    <location>
        <begin position="45"/>
        <end position="77"/>
    </location>
</feature>
<keyword evidence="2" id="KW-0863">Zinc-finger</keyword>
<feature type="compositionally biased region" description="Polar residues" evidence="9">
    <location>
        <begin position="568"/>
        <end position="584"/>
    </location>
</feature>
<evidence type="ECO:0000256" key="1">
    <source>
        <dbReference type="ARBA" id="ARBA00022723"/>
    </source>
</evidence>
<dbReference type="Proteomes" id="UP000015104">
    <property type="component" value="Unassembled WGS sequence"/>
</dbReference>
<feature type="region of interest" description="Disordered" evidence="9">
    <location>
        <begin position="375"/>
        <end position="545"/>
    </location>
</feature>
<feature type="region of interest" description="Disordered" evidence="9">
    <location>
        <begin position="216"/>
        <end position="265"/>
    </location>
</feature>
<dbReference type="GO" id="GO:0043565">
    <property type="term" value="F:sequence-specific DNA binding"/>
    <property type="evidence" value="ECO:0007669"/>
    <property type="project" value="InterPro"/>
</dbReference>
<protein>
    <recommendedName>
        <fullName evidence="10">Nuclear receptor domain-containing protein</fullName>
    </recommendedName>
</protein>
<keyword evidence="6" id="KW-0804">Transcription</keyword>
<proteinExistence type="predicted"/>
<feature type="compositionally biased region" description="Basic residues" evidence="9">
    <location>
        <begin position="827"/>
        <end position="837"/>
    </location>
</feature>
<keyword evidence="4" id="KW-0805">Transcription regulation</keyword>
<keyword evidence="3" id="KW-0862">Zinc</keyword>
<evidence type="ECO:0000256" key="8">
    <source>
        <dbReference type="ARBA" id="ARBA00023242"/>
    </source>
</evidence>
<keyword evidence="12" id="KW-1185">Reference proteome</keyword>
<evidence type="ECO:0000256" key="9">
    <source>
        <dbReference type="SAM" id="MobiDB-lite"/>
    </source>
</evidence>
<keyword evidence="1" id="KW-0479">Metal-binding</keyword>
<dbReference type="AlphaFoldDB" id="T1JZP9"/>
<keyword evidence="7" id="KW-0675">Receptor</keyword>
<dbReference type="SUPFAM" id="SSF57716">
    <property type="entry name" value="Glucocorticoid receptor-like (DNA-binding domain)"/>
    <property type="match status" value="1"/>
</dbReference>
<dbReference type="Pfam" id="PF00105">
    <property type="entry name" value="zf-C4"/>
    <property type="match status" value="1"/>
</dbReference>
<reference evidence="11" key="2">
    <citation type="submission" date="2015-06" db="UniProtKB">
        <authorList>
            <consortium name="EnsemblMetazoa"/>
        </authorList>
    </citation>
    <scope>IDENTIFICATION</scope>
</reference>
<evidence type="ECO:0000256" key="2">
    <source>
        <dbReference type="ARBA" id="ARBA00022771"/>
    </source>
</evidence>
<keyword evidence="8" id="KW-0539">Nucleus</keyword>
<dbReference type="SMART" id="SM00399">
    <property type="entry name" value="ZnF_C4"/>
    <property type="match status" value="1"/>
</dbReference>
<feature type="region of interest" description="Disordered" evidence="9">
    <location>
        <begin position="754"/>
        <end position="909"/>
    </location>
</feature>